<keyword evidence="4" id="KW-0732">Signal</keyword>
<evidence type="ECO:0000256" key="3">
    <source>
        <dbReference type="ARBA" id="ARBA00022723"/>
    </source>
</evidence>
<dbReference type="GO" id="GO:0004065">
    <property type="term" value="F:arylsulfatase activity"/>
    <property type="evidence" value="ECO:0007669"/>
    <property type="project" value="TreeGrafter"/>
</dbReference>
<evidence type="ECO:0000256" key="2">
    <source>
        <dbReference type="ARBA" id="ARBA00008779"/>
    </source>
</evidence>
<comment type="cofactor">
    <cofactor evidence="1">
        <name>Ca(2+)</name>
        <dbReference type="ChEBI" id="CHEBI:29108"/>
    </cofactor>
</comment>
<comment type="similarity">
    <text evidence="2">Belongs to the sulfatase family.</text>
</comment>
<feature type="domain" description="Sulfatase N-terminal" evidence="8">
    <location>
        <begin position="33"/>
        <end position="375"/>
    </location>
</feature>
<evidence type="ECO:0000256" key="4">
    <source>
        <dbReference type="ARBA" id="ARBA00022729"/>
    </source>
</evidence>
<dbReference type="InterPro" id="IPR017850">
    <property type="entry name" value="Alkaline_phosphatase_core_sf"/>
</dbReference>
<proteinExistence type="inferred from homology"/>
<feature type="compositionally biased region" description="Basic and acidic residues" evidence="7">
    <location>
        <begin position="164"/>
        <end position="174"/>
    </location>
</feature>
<dbReference type="Pfam" id="PF00884">
    <property type="entry name" value="Sulfatase"/>
    <property type="match status" value="1"/>
</dbReference>
<sequence length="491" mass="54744">MKNNKISLGLLVACILADNVAAETDAKQSSAKPNILFIFSDDQCFETIGAHGLTEIDTPNLDKLVNNGASFSKAYNMGAWGGAVCVASRSCMNTGAFVWRAQDAVKEVGKGKRKSWSQLLSDQGYETYMTGKWHVGGMNTKKVFDHQGTVRAGMPKQKSAGYNRPKDEADYEKGWKPWDKKQGGFWQGGKHWSEVLADESIGFIKSAAKKEKPFFMYLAFNAPHDPRQAPKEYIDRYPLDRIKLPKSYMTQYPDQNAKGVPIIRDEKLMPFPRTEYAVKVNRQEYYAIITHMDAQIGRILDALEASGKADNTWIIFTSDHGLSVGHHGLVGKQNMYEDGLCAPFIVVGPGVKAGQKLDTPIYIQDAMATTLDIAGDVPKSIEYKSVLPLLNGTAKKSYDSIYGAYMGTQRMILKDDWKIIAYPQLKKVKLFNIAKDPHEMTDLSNNPEYAAKLQELTQALEDTMDQMDDPMESLTKANAPEAPKKKKKGDH</sequence>
<feature type="region of interest" description="Disordered" evidence="7">
    <location>
        <begin position="153"/>
        <end position="174"/>
    </location>
</feature>
<name>A0AAT9FIS2_9BACT</name>
<dbReference type="CDD" id="cd16155">
    <property type="entry name" value="sulfatase_like"/>
    <property type="match status" value="1"/>
</dbReference>
<dbReference type="KEGG" id="osu:NT6N_09090"/>
<evidence type="ECO:0000256" key="1">
    <source>
        <dbReference type="ARBA" id="ARBA00001913"/>
    </source>
</evidence>
<feature type="region of interest" description="Disordered" evidence="7">
    <location>
        <begin position="462"/>
        <end position="491"/>
    </location>
</feature>
<organism evidence="9">
    <name type="scientific">Oceaniferula spumae</name>
    <dbReference type="NCBI Taxonomy" id="2979115"/>
    <lineage>
        <taxon>Bacteria</taxon>
        <taxon>Pseudomonadati</taxon>
        <taxon>Verrucomicrobiota</taxon>
        <taxon>Verrucomicrobiia</taxon>
        <taxon>Verrucomicrobiales</taxon>
        <taxon>Verrucomicrobiaceae</taxon>
        <taxon>Oceaniferula</taxon>
    </lineage>
</organism>
<dbReference type="SUPFAM" id="SSF53649">
    <property type="entry name" value="Alkaline phosphatase-like"/>
    <property type="match status" value="1"/>
</dbReference>
<keyword evidence="3" id="KW-0479">Metal-binding</keyword>
<keyword evidence="6" id="KW-0106">Calcium</keyword>
<evidence type="ECO:0000313" key="9">
    <source>
        <dbReference type="EMBL" id="BDS05869.1"/>
    </source>
</evidence>
<dbReference type="InterPro" id="IPR000917">
    <property type="entry name" value="Sulfatase_N"/>
</dbReference>
<dbReference type="PANTHER" id="PTHR42693:SF42">
    <property type="entry name" value="ARYLSULFATASE G"/>
    <property type="match status" value="1"/>
</dbReference>
<dbReference type="InterPro" id="IPR050738">
    <property type="entry name" value="Sulfatase"/>
</dbReference>
<accession>A0AAT9FIS2</accession>
<dbReference type="GO" id="GO:0046872">
    <property type="term" value="F:metal ion binding"/>
    <property type="evidence" value="ECO:0007669"/>
    <property type="project" value="UniProtKB-KW"/>
</dbReference>
<reference evidence="9" key="1">
    <citation type="submission" date="2024-07" db="EMBL/GenBank/DDBJ databases">
        <title>Complete genome sequence of Verrucomicrobiaceae bacterium NT6N.</title>
        <authorList>
            <person name="Huang C."/>
            <person name="Takami H."/>
            <person name="Hamasaki K."/>
        </authorList>
    </citation>
    <scope>NUCLEOTIDE SEQUENCE</scope>
    <source>
        <strain evidence="9">NT6N</strain>
    </source>
</reference>
<evidence type="ECO:0000256" key="7">
    <source>
        <dbReference type="SAM" id="MobiDB-lite"/>
    </source>
</evidence>
<evidence type="ECO:0000256" key="5">
    <source>
        <dbReference type="ARBA" id="ARBA00022801"/>
    </source>
</evidence>
<dbReference type="PANTHER" id="PTHR42693">
    <property type="entry name" value="ARYLSULFATASE FAMILY MEMBER"/>
    <property type="match status" value="1"/>
</dbReference>
<dbReference type="Gene3D" id="3.40.720.10">
    <property type="entry name" value="Alkaline Phosphatase, subunit A"/>
    <property type="match status" value="1"/>
</dbReference>
<dbReference type="EMBL" id="AP026866">
    <property type="protein sequence ID" value="BDS05869.1"/>
    <property type="molecule type" value="Genomic_DNA"/>
</dbReference>
<evidence type="ECO:0000256" key="6">
    <source>
        <dbReference type="ARBA" id="ARBA00022837"/>
    </source>
</evidence>
<gene>
    <name evidence="9" type="ORF">NT6N_09090</name>
</gene>
<protein>
    <submittedName>
        <fullName evidence="9">Choline-sulfatase</fullName>
    </submittedName>
</protein>
<feature type="compositionally biased region" description="Acidic residues" evidence="7">
    <location>
        <begin position="462"/>
        <end position="471"/>
    </location>
</feature>
<keyword evidence="5" id="KW-0378">Hydrolase</keyword>
<evidence type="ECO:0000259" key="8">
    <source>
        <dbReference type="Pfam" id="PF00884"/>
    </source>
</evidence>
<dbReference type="AlphaFoldDB" id="A0AAT9FIS2"/>